<comment type="caution">
    <text evidence="2">The sequence shown here is derived from an EMBL/GenBank/DDBJ whole genome shotgun (WGS) entry which is preliminary data.</text>
</comment>
<organism evidence="2 3">
    <name type="scientific">Cryoendolithus antarcticus</name>
    <dbReference type="NCBI Taxonomy" id="1507870"/>
    <lineage>
        <taxon>Eukaryota</taxon>
        <taxon>Fungi</taxon>
        <taxon>Dikarya</taxon>
        <taxon>Ascomycota</taxon>
        <taxon>Pezizomycotina</taxon>
        <taxon>Dothideomycetes</taxon>
        <taxon>Dothideomycetidae</taxon>
        <taxon>Cladosporiales</taxon>
        <taxon>Cladosporiaceae</taxon>
        <taxon>Cryoendolithus</taxon>
    </lineage>
</organism>
<keyword evidence="3" id="KW-1185">Reference proteome</keyword>
<reference evidence="3" key="1">
    <citation type="submission" date="2017-03" db="EMBL/GenBank/DDBJ databases">
        <title>Genomes of endolithic fungi from Antarctica.</title>
        <authorList>
            <person name="Coleine C."/>
            <person name="Masonjones S."/>
            <person name="Stajich J.E."/>
        </authorList>
    </citation>
    <scope>NUCLEOTIDE SEQUENCE [LARGE SCALE GENOMIC DNA]</scope>
    <source>
        <strain evidence="3">CCFEE 5527</strain>
    </source>
</reference>
<accession>A0A1V8T634</accession>
<dbReference type="InParanoid" id="A0A1V8T634"/>
<feature type="domain" description="F-box" evidence="1">
    <location>
        <begin position="6"/>
        <end position="53"/>
    </location>
</feature>
<dbReference type="PROSITE" id="PS50181">
    <property type="entry name" value="FBOX"/>
    <property type="match status" value="1"/>
</dbReference>
<evidence type="ECO:0000313" key="2">
    <source>
        <dbReference type="EMBL" id="OQO06754.1"/>
    </source>
</evidence>
<dbReference type="InterPro" id="IPR001810">
    <property type="entry name" value="F-box_dom"/>
</dbReference>
<name>A0A1V8T634_9PEZI</name>
<dbReference type="Proteomes" id="UP000192596">
    <property type="component" value="Unassembled WGS sequence"/>
</dbReference>
<protein>
    <recommendedName>
        <fullName evidence="1">F-box domain-containing protein</fullName>
    </recommendedName>
</protein>
<evidence type="ECO:0000313" key="3">
    <source>
        <dbReference type="Proteomes" id="UP000192596"/>
    </source>
</evidence>
<dbReference type="AlphaFoldDB" id="A0A1V8T634"/>
<dbReference type="EMBL" id="NAJO01000016">
    <property type="protein sequence ID" value="OQO06754.1"/>
    <property type="molecule type" value="Genomic_DNA"/>
</dbReference>
<dbReference type="Pfam" id="PF00646">
    <property type="entry name" value="F-box"/>
    <property type="match status" value="1"/>
</dbReference>
<sequence length="293" mass="33858">MAAIPPDRLTSLPAELLTKVLESLPVRETSRLRIISSEFRDFIDRSEEALARMIADCHSQRISNRLSWLIRIKDVSLLNILHHYSSYYGNMAFVTRFRGREWIIISVVQTTLDSKYPTLSSDDRTIVSSNVIDLWHHFADCHHWMHNRSASEESDQAYVNMKQNWELVEGWAALHALDDPMNNVAYLRAPLQDRNLLQGPRHTSKHGLPQYPITARNRLRGFGSSDVLRRSYSLLRERFRLPSPLVGGLGYCVKMQRGQDMVYITCTSTEPWKTALLQSPFRQAALLEEIFVF</sequence>
<evidence type="ECO:0000259" key="1">
    <source>
        <dbReference type="PROSITE" id="PS50181"/>
    </source>
</evidence>
<dbReference type="InterPro" id="IPR036047">
    <property type="entry name" value="F-box-like_dom_sf"/>
</dbReference>
<dbReference type="SUPFAM" id="SSF81383">
    <property type="entry name" value="F-box domain"/>
    <property type="match status" value="1"/>
</dbReference>
<gene>
    <name evidence="2" type="ORF">B0A48_08542</name>
</gene>
<proteinExistence type="predicted"/>